<dbReference type="EMBL" id="PYWC01000048">
    <property type="protein sequence ID" value="PWW75287.1"/>
    <property type="molecule type" value="Genomic_DNA"/>
</dbReference>
<keyword evidence="2" id="KW-1185">Reference proteome</keyword>
<comment type="caution">
    <text evidence="1">The sequence shown here is derived from an EMBL/GenBank/DDBJ whole genome shotgun (WGS) entry which is preliminary data.</text>
</comment>
<dbReference type="PANTHER" id="PTHR28086:SF1">
    <property type="entry name" value="CU(2+) SUPPRESSING AND BLEOMYCIN SENSITIVE PROTEIN 1"/>
    <property type="match status" value="1"/>
</dbReference>
<dbReference type="PANTHER" id="PTHR28086">
    <property type="entry name" value="UPF0662 PROTEIN YPL260W"/>
    <property type="match status" value="1"/>
</dbReference>
<accession>A0A317SNT9</accession>
<dbReference type="Proteomes" id="UP000246991">
    <property type="component" value="Unassembled WGS sequence"/>
</dbReference>
<dbReference type="AlphaFoldDB" id="A0A317SNT9"/>
<sequence>MSTAAAPPTSVSIPEKLSALQEGLIKLKQDRTTYVKSHDVVRYYDELCEDIRKIYDVGEFEKGFKGKEGLTEGQTIERELAEDCFMLISLFFLTVGRNNDPPAVYAPSIIIKRLLEHLTESAHYSQKDLEPIEQTLNNMHENVEQGRPLYSPPIIAILHVKIVACQQSLKVLKTALSSIPPELAHVHQRLVSLRRCIRACEAKSKFSASEVMEYLATVKEIDAARVGGKFVAEDGSIPSGGQDILDGLLQACYSIIDEALKRQGAVAPGLKPLAEKLLQTKSQLEKLELTQAWSLRETDLYDFYKSIIGIDESRRGGKFLDSEGNTPEEGQNALLYMVRRCYAHIYSLISSSEASCPTTIMALIPIFNQLQTVRRCLKEVQKFGIQDDRELYPYSMKLASIENMRVDGRFMVGNDIPEGQGRVNSLLAECFEICHELRTNGQTTEDQ</sequence>
<dbReference type="Pfam" id="PF10303">
    <property type="entry name" value="DUF2408"/>
    <property type="match status" value="2"/>
</dbReference>
<dbReference type="STRING" id="42249.A0A317SNT9"/>
<dbReference type="GO" id="GO:0005737">
    <property type="term" value="C:cytoplasm"/>
    <property type="evidence" value="ECO:0007669"/>
    <property type="project" value="TreeGrafter"/>
</dbReference>
<evidence type="ECO:0000313" key="1">
    <source>
        <dbReference type="EMBL" id="PWW75287.1"/>
    </source>
</evidence>
<dbReference type="OrthoDB" id="2011986at2759"/>
<gene>
    <name evidence="1" type="ORF">C7212DRAFT_198595</name>
</gene>
<dbReference type="GO" id="GO:0005634">
    <property type="term" value="C:nucleus"/>
    <property type="evidence" value="ECO:0007669"/>
    <property type="project" value="TreeGrafter"/>
</dbReference>
<organism evidence="1 2">
    <name type="scientific">Tuber magnatum</name>
    <name type="common">white Piedmont truffle</name>
    <dbReference type="NCBI Taxonomy" id="42249"/>
    <lineage>
        <taxon>Eukaryota</taxon>
        <taxon>Fungi</taxon>
        <taxon>Dikarya</taxon>
        <taxon>Ascomycota</taxon>
        <taxon>Pezizomycotina</taxon>
        <taxon>Pezizomycetes</taxon>
        <taxon>Pezizales</taxon>
        <taxon>Tuberaceae</taxon>
        <taxon>Tuber</taxon>
    </lineage>
</organism>
<reference evidence="1 2" key="1">
    <citation type="submission" date="2018-03" db="EMBL/GenBank/DDBJ databases">
        <title>Genomes of Pezizomycetes fungi and the evolution of truffles.</title>
        <authorList>
            <person name="Murat C."/>
            <person name="Payen T."/>
            <person name="Noel B."/>
            <person name="Kuo A."/>
            <person name="Martin F.M."/>
        </authorList>
    </citation>
    <scope>NUCLEOTIDE SEQUENCE [LARGE SCALE GENOMIC DNA]</scope>
    <source>
        <strain evidence="1">091103-1</strain>
    </source>
</reference>
<name>A0A317SNT9_9PEZI</name>
<protein>
    <submittedName>
        <fullName evidence="1">Uncharacterized protein</fullName>
    </submittedName>
</protein>
<evidence type="ECO:0000313" key="2">
    <source>
        <dbReference type="Proteomes" id="UP000246991"/>
    </source>
</evidence>
<proteinExistence type="predicted"/>
<dbReference type="InterPro" id="IPR018810">
    <property type="entry name" value="UPF0662"/>
</dbReference>